<feature type="domain" description="Methylated-DNA-[protein]-cysteine S-methyltransferase DNA binding" evidence="9">
    <location>
        <begin position="76"/>
        <end position="156"/>
    </location>
</feature>
<keyword evidence="5 8" id="KW-0227">DNA damage</keyword>
<dbReference type="Pfam" id="PF01035">
    <property type="entry name" value="DNA_binding_1"/>
    <property type="match status" value="1"/>
</dbReference>
<dbReference type="PANTHER" id="PTHR10815:SF5">
    <property type="entry name" value="METHYLATED-DNA--PROTEIN-CYSTEINE METHYLTRANSFERASE"/>
    <property type="match status" value="1"/>
</dbReference>
<dbReference type="SUPFAM" id="SSF53155">
    <property type="entry name" value="Methylated DNA-protein cysteine methyltransferase domain"/>
    <property type="match status" value="1"/>
</dbReference>
<dbReference type="Gene3D" id="1.10.10.10">
    <property type="entry name" value="Winged helix-like DNA-binding domain superfamily/Winged helix DNA-binding domain"/>
    <property type="match status" value="1"/>
</dbReference>
<dbReference type="Gene3D" id="3.30.160.70">
    <property type="entry name" value="Methylated DNA-protein cysteine methyltransferase domain"/>
    <property type="match status" value="1"/>
</dbReference>
<dbReference type="GO" id="GO:0005737">
    <property type="term" value="C:cytoplasm"/>
    <property type="evidence" value="ECO:0007669"/>
    <property type="project" value="UniProtKB-SubCell"/>
</dbReference>
<dbReference type="InterPro" id="IPR008332">
    <property type="entry name" value="MethylG_MeTrfase_N"/>
</dbReference>
<evidence type="ECO:0000256" key="2">
    <source>
        <dbReference type="ARBA" id="ARBA00008711"/>
    </source>
</evidence>
<dbReference type="HAMAP" id="MF_00772">
    <property type="entry name" value="OGT"/>
    <property type="match status" value="1"/>
</dbReference>
<protein>
    <recommendedName>
        <fullName evidence="8">Methylated-DNA--protein-cysteine methyltransferase</fullName>
        <ecNumber evidence="8">2.1.1.63</ecNumber>
    </recommendedName>
    <alternativeName>
        <fullName evidence="8">6-O-methylguanine-DNA methyltransferase</fullName>
        <shortName evidence="8">MGMT</shortName>
    </alternativeName>
    <alternativeName>
        <fullName evidence="8">O-6-methylguanine-DNA-alkyltransferase</fullName>
    </alternativeName>
</protein>
<comment type="catalytic activity">
    <reaction evidence="1 8">
        <text>a 4-O-methyl-thymidine in DNA + L-cysteinyl-[protein] = a thymidine in DNA + S-methyl-L-cysteinyl-[protein]</text>
        <dbReference type="Rhea" id="RHEA:53428"/>
        <dbReference type="Rhea" id="RHEA-COMP:10131"/>
        <dbReference type="Rhea" id="RHEA-COMP:10132"/>
        <dbReference type="Rhea" id="RHEA-COMP:13555"/>
        <dbReference type="Rhea" id="RHEA-COMP:13556"/>
        <dbReference type="ChEBI" id="CHEBI:29950"/>
        <dbReference type="ChEBI" id="CHEBI:82612"/>
        <dbReference type="ChEBI" id="CHEBI:137386"/>
        <dbReference type="ChEBI" id="CHEBI:137387"/>
        <dbReference type="EC" id="2.1.1.63"/>
    </reaction>
</comment>
<proteinExistence type="inferred from homology"/>
<keyword evidence="12" id="KW-1185">Reference proteome</keyword>
<dbReference type="EC" id="2.1.1.63" evidence="8"/>
<dbReference type="InterPro" id="IPR036631">
    <property type="entry name" value="MGMT_N_sf"/>
</dbReference>
<evidence type="ECO:0000313" key="11">
    <source>
        <dbReference type="EMBL" id="GFJ94394.1"/>
    </source>
</evidence>
<keyword evidence="3 8" id="KW-0489">Methyltransferase</keyword>
<evidence type="ECO:0000259" key="10">
    <source>
        <dbReference type="Pfam" id="PF02870"/>
    </source>
</evidence>
<evidence type="ECO:0000256" key="5">
    <source>
        <dbReference type="ARBA" id="ARBA00022763"/>
    </source>
</evidence>
<evidence type="ECO:0000256" key="4">
    <source>
        <dbReference type="ARBA" id="ARBA00022679"/>
    </source>
</evidence>
<keyword evidence="4 8" id="KW-0808">Transferase</keyword>
<dbReference type="InterPro" id="IPR014048">
    <property type="entry name" value="MethylDNA_cys_MeTrfase_DNA-bd"/>
</dbReference>
<evidence type="ECO:0000256" key="3">
    <source>
        <dbReference type="ARBA" id="ARBA00022603"/>
    </source>
</evidence>
<dbReference type="EMBL" id="BLPG01000001">
    <property type="protein sequence ID" value="GFJ94394.1"/>
    <property type="molecule type" value="Genomic_DNA"/>
</dbReference>
<feature type="active site" description="Nucleophile; methyl group acceptor" evidence="8">
    <location>
        <position position="128"/>
    </location>
</feature>
<dbReference type="GO" id="GO:0003908">
    <property type="term" value="F:methylated-DNA-[protein]-cysteine S-methyltransferase activity"/>
    <property type="evidence" value="ECO:0007669"/>
    <property type="project" value="UniProtKB-UniRule"/>
</dbReference>
<evidence type="ECO:0000256" key="6">
    <source>
        <dbReference type="ARBA" id="ARBA00023204"/>
    </source>
</evidence>
<dbReference type="Proteomes" id="UP000482960">
    <property type="component" value="Unassembled WGS sequence"/>
</dbReference>
<dbReference type="GO" id="GO:0006307">
    <property type="term" value="P:DNA alkylation repair"/>
    <property type="evidence" value="ECO:0007669"/>
    <property type="project" value="UniProtKB-UniRule"/>
</dbReference>
<dbReference type="AlphaFoldDB" id="A0A6V8LDJ8"/>
<feature type="domain" description="Methylguanine DNA methyltransferase ribonuclease-like" evidence="10">
    <location>
        <begin position="4"/>
        <end position="69"/>
    </location>
</feature>
<reference evidence="11 12" key="2">
    <citation type="submission" date="2020-03" db="EMBL/GenBank/DDBJ databases">
        <authorList>
            <person name="Ichikawa N."/>
            <person name="Kimura A."/>
            <person name="Kitahashi Y."/>
            <person name="Uohara A."/>
        </authorList>
    </citation>
    <scope>NUCLEOTIDE SEQUENCE [LARGE SCALE GENOMIC DNA]</scope>
    <source>
        <strain evidence="11 12">NBRC 108638</strain>
    </source>
</reference>
<keyword evidence="8" id="KW-0963">Cytoplasm</keyword>
<evidence type="ECO:0000256" key="7">
    <source>
        <dbReference type="ARBA" id="ARBA00049348"/>
    </source>
</evidence>
<gene>
    <name evidence="11" type="ORF">Prum_080360</name>
</gene>
<sequence length="173" mass="18457">MATVYATFDSPLGDLLLVGSAGPGGPALTRLAVDARPQPEWRRDQDAFADAGHQLRAYFAGERRAFDLPYAASGTAFQRRVWLAVDAIPYGRTATYGALAERVGAPRDRIRAVAAAVGANPLLILRPCHRVVGADGKLTGYAAGLERKRYLLNLEGGTMLGSMGVELFLTSNP</sequence>
<comment type="similarity">
    <text evidence="2 8">Belongs to the MGMT family.</text>
</comment>
<dbReference type="FunFam" id="1.10.10.10:FF:000214">
    <property type="entry name" value="Methylated-DNA--protein-cysteine methyltransferase"/>
    <property type="match status" value="1"/>
</dbReference>
<comment type="function">
    <text evidence="8">Involved in the cellular defense against the biological effects of O6-methylguanine (O6-MeG) and O4-methylthymine (O4-MeT) in DNA. Repairs the methylated nucleobase in DNA by stoichiometrically transferring the methyl group to a cysteine residue in the enzyme. This is a suicide reaction: the enzyme is irreversibly inactivated.</text>
</comment>
<comment type="subcellular location">
    <subcellularLocation>
        <location evidence="8">Cytoplasm</location>
    </subcellularLocation>
</comment>
<accession>A0A6V8LDJ8</accession>
<reference evidence="11 12" key="1">
    <citation type="submission" date="2020-03" db="EMBL/GenBank/DDBJ databases">
        <title>Whole genome shotgun sequence of Phytohabitans rumicis NBRC 108638.</title>
        <authorList>
            <person name="Komaki H."/>
            <person name="Tamura T."/>
        </authorList>
    </citation>
    <scope>NUCLEOTIDE SEQUENCE [LARGE SCALE GENOMIC DNA]</scope>
    <source>
        <strain evidence="11 12">NBRC 108638</strain>
    </source>
</reference>
<dbReference type="GO" id="GO:0032259">
    <property type="term" value="P:methylation"/>
    <property type="evidence" value="ECO:0007669"/>
    <property type="project" value="UniProtKB-KW"/>
</dbReference>
<comment type="caution">
    <text evidence="11">The sequence shown here is derived from an EMBL/GenBank/DDBJ whole genome shotgun (WGS) entry which is preliminary data.</text>
</comment>
<dbReference type="Pfam" id="PF02870">
    <property type="entry name" value="Methyltransf_1N"/>
    <property type="match status" value="1"/>
</dbReference>
<evidence type="ECO:0000256" key="8">
    <source>
        <dbReference type="HAMAP-Rule" id="MF_00772"/>
    </source>
</evidence>
<keyword evidence="6 8" id="KW-0234">DNA repair</keyword>
<dbReference type="RefSeq" id="WP_173081473.1">
    <property type="nucleotide sequence ID" value="NZ_BAABJB010000101.1"/>
</dbReference>
<evidence type="ECO:0000259" key="9">
    <source>
        <dbReference type="Pfam" id="PF01035"/>
    </source>
</evidence>
<dbReference type="SUPFAM" id="SSF46767">
    <property type="entry name" value="Methylated DNA-protein cysteine methyltransferase, C-terminal domain"/>
    <property type="match status" value="1"/>
</dbReference>
<dbReference type="NCBIfam" id="TIGR00589">
    <property type="entry name" value="ogt"/>
    <property type="match status" value="1"/>
</dbReference>
<name>A0A6V8LDJ8_9ACTN</name>
<organism evidence="11 12">
    <name type="scientific">Phytohabitans rumicis</name>
    <dbReference type="NCBI Taxonomy" id="1076125"/>
    <lineage>
        <taxon>Bacteria</taxon>
        <taxon>Bacillati</taxon>
        <taxon>Actinomycetota</taxon>
        <taxon>Actinomycetes</taxon>
        <taxon>Micromonosporales</taxon>
        <taxon>Micromonosporaceae</taxon>
    </lineage>
</organism>
<dbReference type="CDD" id="cd06445">
    <property type="entry name" value="ATase"/>
    <property type="match status" value="1"/>
</dbReference>
<dbReference type="InterPro" id="IPR036217">
    <property type="entry name" value="MethylDNA_cys_MeTrfase_DNAb"/>
</dbReference>
<dbReference type="InterPro" id="IPR036388">
    <property type="entry name" value="WH-like_DNA-bd_sf"/>
</dbReference>
<dbReference type="InterPro" id="IPR023546">
    <property type="entry name" value="MGMT"/>
</dbReference>
<comment type="miscellaneous">
    <text evidence="8">This enzyme catalyzes only one turnover and therefore is not strictly catalytic. According to one definition, an enzyme is a biocatalyst that acts repeatedly and over many reaction cycles.</text>
</comment>
<evidence type="ECO:0000313" key="12">
    <source>
        <dbReference type="Proteomes" id="UP000482960"/>
    </source>
</evidence>
<comment type="catalytic activity">
    <reaction evidence="7 8">
        <text>a 6-O-methyl-2'-deoxyguanosine in DNA + L-cysteinyl-[protein] = S-methyl-L-cysteinyl-[protein] + a 2'-deoxyguanosine in DNA</text>
        <dbReference type="Rhea" id="RHEA:24000"/>
        <dbReference type="Rhea" id="RHEA-COMP:10131"/>
        <dbReference type="Rhea" id="RHEA-COMP:10132"/>
        <dbReference type="Rhea" id="RHEA-COMP:11367"/>
        <dbReference type="Rhea" id="RHEA-COMP:11368"/>
        <dbReference type="ChEBI" id="CHEBI:29950"/>
        <dbReference type="ChEBI" id="CHEBI:82612"/>
        <dbReference type="ChEBI" id="CHEBI:85445"/>
        <dbReference type="ChEBI" id="CHEBI:85448"/>
        <dbReference type="EC" id="2.1.1.63"/>
    </reaction>
</comment>
<evidence type="ECO:0000256" key="1">
    <source>
        <dbReference type="ARBA" id="ARBA00001286"/>
    </source>
</evidence>
<dbReference type="PANTHER" id="PTHR10815">
    <property type="entry name" value="METHYLATED-DNA--PROTEIN-CYSTEINE METHYLTRANSFERASE"/>
    <property type="match status" value="1"/>
</dbReference>